<comment type="similarity">
    <text evidence="2">Belongs to the CDI family.</text>
</comment>
<evidence type="ECO:0000259" key="7">
    <source>
        <dbReference type="Pfam" id="PF02234"/>
    </source>
</evidence>
<feature type="domain" description="Cyclin-dependent kinase inhibitor" evidence="7">
    <location>
        <begin position="31"/>
        <end position="82"/>
    </location>
</feature>
<keyword evidence="5" id="KW-0131">Cell cycle</keyword>
<comment type="subcellular location">
    <subcellularLocation>
        <location evidence="1">Nucleus</location>
    </subcellularLocation>
</comment>
<feature type="region of interest" description="Disordered" evidence="6">
    <location>
        <begin position="114"/>
        <end position="147"/>
    </location>
</feature>
<evidence type="ECO:0000256" key="1">
    <source>
        <dbReference type="ARBA" id="ARBA00004123"/>
    </source>
</evidence>
<proteinExistence type="inferred from homology"/>
<dbReference type="PANTHER" id="PTHR10265">
    <property type="entry name" value="CYCLIN-DEPENDENT KINASE INHIBITOR 1"/>
    <property type="match status" value="1"/>
</dbReference>
<sequence length="179" mass="20949">MTTRVIQPMFDPSQRIRPIRIARSRKCVSRQLFGPIDHEATRKFLESEFKKEQRFASDVWDFDFDKGEPKQTAGRRYEWKKVAITFAPRRPKIPQPEPDITELYATLPVRVPNQEDQESTSQIVEEKKDAPIEVQEKSKNKQKKITDFMPIRKRNSETISVKKATESVIPPAKISKYNC</sequence>
<dbReference type="Gene3D" id="4.10.365.10">
    <property type="entry name" value="p27"/>
    <property type="match status" value="1"/>
</dbReference>
<evidence type="ECO:0000256" key="4">
    <source>
        <dbReference type="ARBA" id="ARBA00023242"/>
    </source>
</evidence>
<evidence type="ECO:0000313" key="8">
    <source>
        <dbReference type="EMBL" id="KAK9701663.1"/>
    </source>
</evidence>
<evidence type="ECO:0000256" key="3">
    <source>
        <dbReference type="ARBA" id="ARBA00023013"/>
    </source>
</evidence>
<comment type="caution">
    <text evidence="8">The sequence shown here is derived from an EMBL/GenBank/DDBJ whole genome shotgun (WGS) entry which is preliminary data.</text>
</comment>
<evidence type="ECO:0000256" key="6">
    <source>
        <dbReference type="SAM" id="MobiDB-lite"/>
    </source>
</evidence>
<evidence type="ECO:0000256" key="5">
    <source>
        <dbReference type="ARBA" id="ARBA00023306"/>
    </source>
</evidence>
<keyword evidence="9" id="KW-1185">Reference proteome</keyword>
<gene>
    <name evidence="8" type="ORF">QE152_g30450</name>
</gene>
<dbReference type="InterPro" id="IPR044898">
    <property type="entry name" value="CDI_dom_sf"/>
</dbReference>
<dbReference type="GO" id="GO:0005634">
    <property type="term" value="C:nucleus"/>
    <property type="evidence" value="ECO:0007669"/>
    <property type="project" value="UniProtKB-SubCell"/>
</dbReference>
<protein>
    <submittedName>
        <fullName evidence="8">Cyclin-dependent kinase inhibitor</fullName>
    </submittedName>
</protein>
<evidence type="ECO:0000256" key="2">
    <source>
        <dbReference type="ARBA" id="ARBA00006726"/>
    </source>
</evidence>
<dbReference type="AlphaFoldDB" id="A0AAW1JEZ1"/>
<keyword evidence="4" id="KW-0539">Nucleus</keyword>
<reference evidence="8 9" key="1">
    <citation type="journal article" date="2024" name="BMC Genomics">
        <title>De novo assembly and annotation of Popillia japonica's genome with initial clues to its potential as an invasive pest.</title>
        <authorList>
            <person name="Cucini C."/>
            <person name="Boschi S."/>
            <person name="Funari R."/>
            <person name="Cardaioli E."/>
            <person name="Iannotti N."/>
            <person name="Marturano G."/>
            <person name="Paoli F."/>
            <person name="Bruttini M."/>
            <person name="Carapelli A."/>
            <person name="Frati F."/>
            <person name="Nardi F."/>
        </authorList>
    </citation>
    <scope>NUCLEOTIDE SEQUENCE [LARGE SCALE GENOMIC DNA]</scope>
    <source>
        <strain evidence="8">DMR45628</strain>
    </source>
</reference>
<dbReference type="GO" id="GO:0051726">
    <property type="term" value="P:regulation of cell cycle"/>
    <property type="evidence" value="ECO:0007669"/>
    <property type="project" value="InterPro"/>
</dbReference>
<dbReference type="PANTHER" id="PTHR10265:SF45">
    <property type="entry name" value="DACAPO"/>
    <property type="match status" value="1"/>
</dbReference>
<keyword evidence="3 8" id="KW-0649">Protein kinase inhibitor</keyword>
<evidence type="ECO:0000313" key="9">
    <source>
        <dbReference type="Proteomes" id="UP001458880"/>
    </source>
</evidence>
<feature type="compositionally biased region" description="Basic and acidic residues" evidence="6">
    <location>
        <begin position="124"/>
        <end position="139"/>
    </location>
</feature>
<organism evidence="8 9">
    <name type="scientific">Popillia japonica</name>
    <name type="common">Japanese beetle</name>
    <dbReference type="NCBI Taxonomy" id="7064"/>
    <lineage>
        <taxon>Eukaryota</taxon>
        <taxon>Metazoa</taxon>
        <taxon>Ecdysozoa</taxon>
        <taxon>Arthropoda</taxon>
        <taxon>Hexapoda</taxon>
        <taxon>Insecta</taxon>
        <taxon>Pterygota</taxon>
        <taxon>Neoptera</taxon>
        <taxon>Endopterygota</taxon>
        <taxon>Coleoptera</taxon>
        <taxon>Polyphaga</taxon>
        <taxon>Scarabaeiformia</taxon>
        <taxon>Scarabaeidae</taxon>
        <taxon>Rutelinae</taxon>
        <taxon>Popillia</taxon>
    </lineage>
</organism>
<accession>A0AAW1JEZ1</accession>
<dbReference type="InterPro" id="IPR003175">
    <property type="entry name" value="CDI_dom"/>
</dbReference>
<name>A0AAW1JEZ1_POPJA</name>
<dbReference type="Proteomes" id="UP001458880">
    <property type="component" value="Unassembled WGS sequence"/>
</dbReference>
<dbReference type="Pfam" id="PF02234">
    <property type="entry name" value="CDI"/>
    <property type="match status" value="1"/>
</dbReference>
<dbReference type="EMBL" id="JASPKY010000410">
    <property type="protein sequence ID" value="KAK9701663.1"/>
    <property type="molecule type" value="Genomic_DNA"/>
</dbReference>
<dbReference type="GO" id="GO:0004861">
    <property type="term" value="F:cyclin-dependent protein serine/threonine kinase inhibitor activity"/>
    <property type="evidence" value="ECO:0007669"/>
    <property type="project" value="InterPro"/>
</dbReference>